<dbReference type="STRING" id="198092.SAMN02745194_02855"/>
<dbReference type="AlphaFoldDB" id="A0A1M6KD33"/>
<dbReference type="Pfam" id="PF09923">
    <property type="entry name" value="DUF2155"/>
    <property type="match status" value="1"/>
</dbReference>
<feature type="signal peptide" evidence="1">
    <location>
        <begin position="1"/>
        <end position="18"/>
    </location>
</feature>
<evidence type="ECO:0000313" key="2">
    <source>
        <dbReference type="EMBL" id="SHJ56854.1"/>
    </source>
</evidence>
<evidence type="ECO:0000313" key="3">
    <source>
        <dbReference type="Proteomes" id="UP000184387"/>
    </source>
</evidence>
<evidence type="ECO:0008006" key="4">
    <source>
        <dbReference type="Google" id="ProtNLM"/>
    </source>
</evidence>
<dbReference type="InterPro" id="IPR019225">
    <property type="entry name" value="DUF2155"/>
</dbReference>
<name>A0A1M6KD33_9PROT</name>
<keyword evidence="3" id="KW-1185">Reference proteome</keyword>
<organism evidence="2 3">
    <name type="scientific">Muricoccus roseus</name>
    <dbReference type="NCBI Taxonomy" id="198092"/>
    <lineage>
        <taxon>Bacteria</taxon>
        <taxon>Pseudomonadati</taxon>
        <taxon>Pseudomonadota</taxon>
        <taxon>Alphaproteobacteria</taxon>
        <taxon>Acetobacterales</taxon>
        <taxon>Roseomonadaceae</taxon>
        <taxon>Muricoccus</taxon>
    </lineage>
</organism>
<gene>
    <name evidence="2" type="ORF">SAMN02745194_02855</name>
</gene>
<proteinExistence type="predicted"/>
<dbReference type="EMBL" id="FQZF01000016">
    <property type="protein sequence ID" value="SHJ56854.1"/>
    <property type="molecule type" value="Genomic_DNA"/>
</dbReference>
<reference evidence="2 3" key="1">
    <citation type="submission" date="2016-11" db="EMBL/GenBank/DDBJ databases">
        <authorList>
            <person name="Jaros S."/>
            <person name="Januszkiewicz K."/>
            <person name="Wedrychowicz H."/>
        </authorList>
    </citation>
    <scope>NUCLEOTIDE SEQUENCE [LARGE SCALE GENOMIC DNA]</scope>
    <source>
        <strain evidence="2 3">DSM 14916</strain>
    </source>
</reference>
<dbReference type="Proteomes" id="UP000184387">
    <property type="component" value="Unassembled WGS sequence"/>
</dbReference>
<accession>A0A1M6KD33</accession>
<feature type="chain" id="PRO_5013314175" description="Cellulase-like protein" evidence="1">
    <location>
        <begin position="19"/>
        <end position="137"/>
    </location>
</feature>
<protein>
    <recommendedName>
        <fullName evidence="4">Cellulase-like protein</fullName>
    </recommendedName>
</protein>
<keyword evidence="1" id="KW-0732">Signal</keyword>
<evidence type="ECO:0000256" key="1">
    <source>
        <dbReference type="SAM" id="SignalP"/>
    </source>
</evidence>
<dbReference type="RefSeq" id="WP_073135855.1">
    <property type="nucleotide sequence ID" value="NZ_FQZF01000016.1"/>
</dbReference>
<sequence length="137" mass="14739">MRRVAFLMLLALAGPALGQVTNPGTSQGSDQGPPAEAAWVRKRSAQLQALDKVTARITVLDATVDQPVRFGTLTITVRACNARPPDEVPDAAAFIEVRDSLAEPSAPPAFRGWMLANAPAAHMLEHPVYDLRILDCR</sequence>